<dbReference type="PANTHER" id="PTHR24421">
    <property type="entry name" value="NITRATE/NITRITE SENSOR PROTEIN NARX-RELATED"/>
    <property type="match status" value="1"/>
</dbReference>
<accession>A0A4R5Q935</accession>
<dbReference type="InterPro" id="IPR050482">
    <property type="entry name" value="Sensor_HK_TwoCompSys"/>
</dbReference>
<keyword evidence="3" id="KW-0597">Phosphoprotein</keyword>
<dbReference type="EMBL" id="SMSJ01000077">
    <property type="protein sequence ID" value="TDH59163.1"/>
    <property type="molecule type" value="Genomic_DNA"/>
</dbReference>
<dbReference type="InterPro" id="IPR036890">
    <property type="entry name" value="HATPase_C_sf"/>
</dbReference>
<dbReference type="InterPro" id="IPR011712">
    <property type="entry name" value="Sig_transdc_His_kin_sub3_dim/P"/>
</dbReference>
<dbReference type="InterPro" id="IPR005467">
    <property type="entry name" value="His_kinase_dom"/>
</dbReference>
<dbReference type="Pfam" id="PF07730">
    <property type="entry name" value="HisKA_3"/>
    <property type="match status" value="1"/>
</dbReference>
<dbReference type="PANTHER" id="PTHR24421:SF10">
    <property type="entry name" value="NITRATE_NITRITE SENSOR PROTEIN NARQ"/>
    <property type="match status" value="1"/>
</dbReference>
<keyword evidence="7" id="KW-0067">ATP-binding</keyword>
<evidence type="ECO:0000256" key="1">
    <source>
        <dbReference type="ARBA" id="ARBA00000085"/>
    </source>
</evidence>
<dbReference type="InterPro" id="IPR003594">
    <property type="entry name" value="HATPase_dom"/>
</dbReference>
<gene>
    <name evidence="10" type="ORF">E2C06_28715</name>
</gene>
<name>A0A4R5Q935_9PROT</name>
<comment type="catalytic activity">
    <reaction evidence="1">
        <text>ATP + protein L-histidine = ADP + protein N-phospho-L-histidine.</text>
        <dbReference type="EC" id="2.7.13.3"/>
    </reaction>
</comment>
<evidence type="ECO:0000313" key="11">
    <source>
        <dbReference type="Proteomes" id="UP000295096"/>
    </source>
</evidence>
<dbReference type="CDD" id="cd16917">
    <property type="entry name" value="HATPase_UhpB-NarQ-NarX-like"/>
    <property type="match status" value="1"/>
</dbReference>
<dbReference type="GO" id="GO:0000155">
    <property type="term" value="F:phosphorelay sensor kinase activity"/>
    <property type="evidence" value="ECO:0007669"/>
    <property type="project" value="InterPro"/>
</dbReference>
<evidence type="ECO:0000256" key="3">
    <source>
        <dbReference type="ARBA" id="ARBA00022553"/>
    </source>
</evidence>
<dbReference type="GO" id="GO:0016020">
    <property type="term" value="C:membrane"/>
    <property type="evidence" value="ECO:0007669"/>
    <property type="project" value="InterPro"/>
</dbReference>
<dbReference type="SUPFAM" id="SSF55874">
    <property type="entry name" value="ATPase domain of HSP90 chaperone/DNA topoisomerase II/histidine kinase"/>
    <property type="match status" value="1"/>
</dbReference>
<protein>
    <recommendedName>
        <fullName evidence="2">histidine kinase</fullName>
        <ecNumber evidence="2">2.7.13.3</ecNumber>
    </recommendedName>
</protein>
<proteinExistence type="predicted"/>
<dbReference type="EC" id="2.7.13.3" evidence="2"/>
<keyword evidence="11" id="KW-1185">Reference proteome</keyword>
<organism evidence="10 11">
    <name type="scientific">Dankookia rubra</name>
    <dbReference type="NCBI Taxonomy" id="1442381"/>
    <lineage>
        <taxon>Bacteria</taxon>
        <taxon>Pseudomonadati</taxon>
        <taxon>Pseudomonadota</taxon>
        <taxon>Alphaproteobacteria</taxon>
        <taxon>Acetobacterales</taxon>
        <taxon>Roseomonadaceae</taxon>
        <taxon>Dankookia</taxon>
    </lineage>
</organism>
<evidence type="ECO:0000256" key="2">
    <source>
        <dbReference type="ARBA" id="ARBA00012438"/>
    </source>
</evidence>
<dbReference type="OrthoDB" id="9778496at2"/>
<sequence>MNRISSAAATRPRGRPDQAPRRVAALPVAALLLPLLILGANAWVGWNATWRAAAVEMARTVDAGAEYATRVLAGYAVALGRIGDLVQGLSDAEITAREAELHASLRRMLGDLPQAEAGFVVDRRGHPLLGANIFPIPRGVATAADRSFFLALSGPNPPALHVSEIYRNRFDNVPFFALSRRRTGAGNGIPDGEFDGLVNVSVFPDTIGAGMRPLLRKPGDALALATAEGTVIGRTGGLADQPNRQVRPMPEGAGRDLLPDVVSIVDGQRQMLARRRIEGFPLFVAARRPHAAIRADWLRDQVPTLLFGLPTTLALFLLSLRVQRAQARLGVALHESENWLRRTTEGAGIGTWEQPAGSMVLQGSARLNALLGIDPASGPLSVARLEALIPPGTEASLARLLQTARRTGHARAELPILRRRRGLPAEQAWLAMEAHCPEPGGAAPGRLVGIAYDITSRRGAEERAALLLRRTVEQQEAERLRIARDLHDSLGQHLTLLHLELGGLATDPVPAARIARLQAIARAISEEANRLAVEIRPTAIDDLGLDTALRQLVEDWGTRTGLESEIHMRMHPARLPLPVETTLYRILQEALSNVVRHAGATRVGVTIESTRHQLRMVIEDDGVGMQPGARRAGPPPLGLRGIRERLALLGGSLEIESGPGSGTTLLIGVPL</sequence>
<dbReference type="CDD" id="cd12914">
    <property type="entry name" value="PDC1_DGC_like"/>
    <property type="match status" value="1"/>
</dbReference>
<evidence type="ECO:0000313" key="10">
    <source>
        <dbReference type="EMBL" id="TDH59163.1"/>
    </source>
</evidence>
<evidence type="ECO:0000256" key="8">
    <source>
        <dbReference type="ARBA" id="ARBA00023012"/>
    </source>
</evidence>
<dbReference type="Gene3D" id="3.30.450.20">
    <property type="entry name" value="PAS domain"/>
    <property type="match status" value="2"/>
</dbReference>
<dbReference type="Proteomes" id="UP000295096">
    <property type="component" value="Unassembled WGS sequence"/>
</dbReference>
<dbReference type="GO" id="GO:0046983">
    <property type="term" value="F:protein dimerization activity"/>
    <property type="evidence" value="ECO:0007669"/>
    <property type="project" value="InterPro"/>
</dbReference>
<evidence type="ECO:0000259" key="9">
    <source>
        <dbReference type="PROSITE" id="PS50109"/>
    </source>
</evidence>
<keyword evidence="5" id="KW-0547">Nucleotide-binding</keyword>
<evidence type="ECO:0000256" key="7">
    <source>
        <dbReference type="ARBA" id="ARBA00022840"/>
    </source>
</evidence>
<dbReference type="Gene3D" id="1.20.5.1930">
    <property type="match status" value="1"/>
</dbReference>
<feature type="domain" description="Histidine kinase" evidence="9">
    <location>
        <begin position="583"/>
        <end position="671"/>
    </location>
</feature>
<evidence type="ECO:0000256" key="6">
    <source>
        <dbReference type="ARBA" id="ARBA00022777"/>
    </source>
</evidence>
<keyword evidence="4" id="KW-0808">Transferase</keyword>
<dbReference type="GO" id="GO:0005524">
    <property type="term" value="F:ATP binding"/>
    <property type="evidence" value="ECO:0007669"/>
    <property type="project" value="UniProtKB-KW"/>
</dbReference>
<keyword evidence="8" id="KW-0902">Two-component regulatory system</keyword>
<dbReference type="PROSITE" id="PS50109">
    <property type="entry name" value="HIS_KIN"/>
    <property type="match status" value="1"/>
</dbReference>
<dbReference type="Pfam" id="PF02518">
    <property type="entry name" value="HATPase_c"/>
    <property type="match status" value="1"/>
</dbReference>
<dbReference type="CDD" id="cd12915">
    <property type="entry name" value="PDC2_DGC_like"/>
    <property type="match status" value="1"/>
</dbReference>
<evidence type="ECO:0000256" key="4">
    <source>
        <dbReference type="ARBA" id="ARBA00022679"/>
    </source>
</evidence>
<dbReference type="AlphaFoldDB" id="A0A4R5Q935"/>
<dbReference type="RefSeq" id="WP_133292016.1">
    <property type="nucleotide sequence ID" value="NZ_SMSJ01000077.1"/>
</dbReference>
<dbReference type="Gene3D" id="3.30.565.10">
    <property type="entry name" value="Histidine kinase-like ATPase, C-terminal domain"/>
    <property type="match status" value="1"/>
</dbReference>
<dbReference type="SMART" id="SM00387">
    <property type="entry name" value="HATPase_c"/>
    <property type="match status" value="1"/>
</dbReference>
<evidence type="ECO:0000256" key="5">
    <source>
        <dbReference type="ARBA" id="ARBA00022741"/>
    </source>
</evidence>
<reference evidence="10 11" key="1">
    <citation type="journal article" date="2016" name="J. Microbiol.">
        <title>Dankookia rubra gen. nov., sp. nov., an alphaproteobacterium isolated from sediment of a shallow stream.</title>
        <authorList>
            <person name="Kim W.H."/>
            <person name="Kim D.H."/>
            <person name="Kang K."/>
            <person name="Ahn T.Y."/>
        </authorList>
    </citation>
    <scope>NUCLEOTIDE SEQUENCE [LARGE SCALE GENOMIC DNA]</scope>
    <source>
        <strain evidence="10 11">JCM30602</strain>
    </source>
</reference>
<keyword evidence="6" id="KW-0418">Kinase</keyword>
<comment type="caution">
    <text evidence="10">The sequence shown here is derived from an EMBL/GenBank/DDBJ whole genome shotgun (WGS) entry which is preliminary data.</text>
</comment>